<dbReference type="RefSeq" id="WP_175381847.1">
    <property type="nucleotide sequence ID" value="NZ_CBCRYD010000030.1"/>
</dbReference>
<keyword evidence="2" id="KW-1185">Reference proteome</keyword>
<evidence type="ECO:0000313" key="1">
    <source>
        <dbReference type="EMBL" id="NUU54912.1"/>
    </source>
</evidence>
<dbReference type="GeneID" id="97131551"/>
<evidence type="ECO:0000313" key="2">
    <source>
        <dbReference type="Proteomes" id="UP000577724"/>
    </source>
</evidence>
<protein>
    <submittedName>
        <fullName evidence="1">Uncharacterized protein</fullName>
    </submittedName>
</protein>
<name>A0ABX2MLJ2_9BACL</name>
<organism evidence="1 2">
    <name type="scientific">Paenibacillus taichungensis</name>
    <dbReference type="NCBI Taxonomy" id="484184"/>
    <lineage>
        <taxon>Bacteria</taxon>
        <taxon>Bacillati</taxon>
        <taxon>Bacillota</taxon>
        <taxon>Bacilli</taxon>
        <taxon>Bacillales</taxon>
        <taxon>Paenibacillaceae</taxon>
        <taxon>Paenibacillus</taxon>
    </lineage>
</organism>
<accession>A0ABX2MLJ2</accession>
<reference evidence="1 2" key="1">
    <citation type="submission" date="2020-05" db="EMBL/GenBank/DDBJ databases">
        <title>Genome Sequencing of Type Strains.</title>
        <authorList>
            <person name="Lemaire J.F."/>
            <person name="Inderbitzin P."/>
            <person name="Gregorio O.A."/>
            <person name="Collins S.B."/>
            <person name="Wespe N."/>
            <person name="Knight-Connoni V."/>
        </authorList>
    </citation>
    <scope>NUCLEOTIDE SEQUENCE [LARGE SCALE GENOMIC DNA]</scope>
    <source>
        <strain evidence="1 2">DSM 19942</strain>
    </source>
</reference>
<sequence>MAEITLNWLQKQAESMAKHHWSLDYIPTIVIDERNEVIWLRVLINRESGLATP</sequence>
<proteinExistence type="predicted"/>
<comment type="caution">
    <text evidence="1">The sequence shown here is derived from an EMBL/GenBank/DDBJ whole genome shotgun (WGS) entry which is preliminary data.</text>
</comment>
<dbReference type="Proteomes" id="UP000577724">
    <property type="component" value="Unassembled WGS sequence"/>
</dbReference>
<dbReference type="EMBL" id="JABMCC010000107">
    <property type="protein sequence ID" value="NUU54912.1"/>
    <property type="molecule type" value="Genomic_DNA"/>
</dbReference>
<gene>
    <name evidence="1" type="ORF">HP548_12575</name>
</gene>